<evidence type="ECO:0000313" key="3">
    <source>
        <dbReference type="EMBL" id="KAF2101779.1"/>
    </source>
</evidence>
<sequence length="314" mass="31681">MSFRHLITLLAVLLPFAAAGPISRRSPFFIWPFSPSNDVALREIMPQRRDNGGGVQITPLVTTTITSTPPAITLTDPNGSSAGELTPAASVYTTLVPLQVSSSSSLSSSTPPSSTPPSSAATLSSPAPATSTKTSSNSSSRASDTKSSSRQSNSTSSSPPSSSSHSKAPKSPTSLISTTRGRLPFTSVSGVAYATETLITTVPAAAIAVNSSTTGYSNSSTTANATSVTAGRHTSTSTAKTNITAILPFSSVSGVLYKTATILTTVYPSHNGTTGRSTAIQHPSNSTAPVKTGSASGGAHNGNSTASAQRLSSS</sequence>
<evidence type="ECO:0000313" key="4">
    <source>
        <dbReference type="Proteomes" id="UP000799772"/>
    </source>
</evidence>
<keyword evidence="2" id="KW-0732">Signal</keyword>
<evidence type="ECO:0000256" key="2">
    <source>
        <dbReference type="SAM" id="SignalP"/>
    </source>
</evidence>
<feature type="compositionally biased region" description="Low complexity" evidence="1">
    <location>
        <begin position="212"/>
        <end position="231"/>
    </location>
</feature>
<proteinExistence type="predicted"/>
<dbReference type="EMBL" id="ML978123">
    <property type="protein sequence ID" value="KAF2101779.1"/>
    <property type="molecule type" value="Genomic_DNA"/>
</dbReference>
<keyword evidence="4" id="KW-1185">Reference proteome</keyword>
<feature type="region of interest" description="Disordered" evidence="1">
    <location>
        <begin position="268"/>
        <end position="314"/>
    </location>
</feature>
<reference evidence="3" key="1">
    <citation type="journal article" date="2020" name="Stud. Mycol.">
        <title>101 Dothideomycetes genomes: a test case for predicting lifestyles and emergence of pathogens.</title>
        <authorList>
            <person name="Haridas S."/>
            <person name="Albert R."/>
            <person name="Binder M."/>
            <person name="Bloem J."/>
            <person name="Labutti K."/>
            <person name="Salamov A."/>
            <person name="Andreopoulos B."/>
            <person name="Baker S."/>
            <person name="Barry K."/>
            <person name="Bills G."/>
            <person name="Bluhm B."/>
            <person name="Cannon C."/>
            <person name="Castanera R."/>
            <person name="Culley D."/>
            <person name="Daum C."/>
            <person name="Ezra D."/>
            <person name="Gonzalez J."/>
            <person name="Henrissat B."/>
            <person name="Kuo A."/>
            <person name="Liang C."/>
            <person name="Lipzen A."/>
            <person name="Lutzoni F."/>
            <person name="Magnuson J."/>
            <person name="Mondo S."/>
            <person name="Nolan M."/>
            <person name="Ohm R."/>
            <person name="Pangilinan J."/>
            <person name="Park H.-J."/>
            <person name="Ramirez L."/>
            <person name="Alfaro M."/>
            <person name="Sun H."/>
            <person name="Tritt A."/>
            <person name="Yoshinaga Y."/>
            <person name="Zwiers L.-H."/>
            <person name="Turgeon B."/>
            <person name="Goodwin S."/>
            <person name="Spatafora J."/>
            <person name="Crous P."/>
            <person name="Grigoriev I."/>
        </authorList>
    </citation>
    <scope>NUCLEOTIDE SEQUENCE</scope>
    <source>
        <strain evidence="3">CBS 133067</strain>
    </source>
</reference>
<accession>A0A9P4ILT1</accession>
<protein>
    <submittedName>
        <fullName evidence="3">Uncharacterized protein</fullName>
    </submittedName>
</protein>
<name>A0A9P4ILT1_9PEZI</name>
<feature type="signal peptide" evidence="2">
    <location>
        <begin position="1"/>
        <end position="19"/>
    </location>
</feature>
<feature type="region of interest" description="Disordered" evidence="1">
    <location>
        <begin position="212"/>
        <end position="237"/>
    </location>
</feature>
<feature type="chain" id="PRO_5040193851" evidence="2">
    <location>
        <begin position="20"/>
        <end position="314"/>
    </location>
</feature>
<feature type="region of interest" description="Disordered" evidence="1">
    <location>
        <begin position="102"/>
        <end position="178"/>
    </location>
</feature>
<feature type="compositionally biased region" description="Polar residues" evidence="1">
    <location>
        <begin position="268"/>
        <end position="289"/>
    </location>
</feature>
<organism evidence="3 4">
    <name type="scientific">Rhizodiscina lignyota</name>
    <dbReference type="NCBI Taxonomy" id="1504668"/>
    <lineage>
        <taxon>Eukaryota</taxon>
        <taxon>Fungi</taxon>
        <taxon>Dikarya</taxon>
        <taxon>Ascomycota</taxon>
        <taxon>Pezizomycotina</taxon>
        <taxon>Dothideomycetes</taxon>
        <taxon>Pleosporomycetidae</taxon>
        <taxon>Aulographales</taxon>
        <taxon>Rhizodiscinaceae</taxon>
        <taxon>Rhizodiscina</taxon>
    </lineage>
</organism>
<comment type="caution">
    <text evidence="3">The sequence shown here is derived from an EMBL/GenBank/DDBJ whole genome shotgun (WGS) entry which is preliminary data.</text>
</comment>
<evidence type="ECO:0000256" key="1">
    <source>
        <dbReference type="SAM" id="MobiDB-lite"/>
    </source>
</evidence>
<dbReference type="AlphaFoldDB" id="A0A9P4ILT1"/>
<dbReference type="Proteomes" id="UP000799772">
    <property type="component" value="Unassembled WGS sequence"/>
</dbReference>
<feature type="compositionally biased region" description="Low complexity" evidence="1">
    <location>
        <begin position="102"/>
        <end position="174"/>
    </location>
</feature>
<gene>
    <name evidence="3" type="ORF">NA57DRAFT_73220</name>
</gene>